<dbReference type="Pfam" id="PF01051">
    <property type="entry name" value="Rep3_N"/>
    <property type="match status" value="1"/>
</dbReference>
<dbReference type="Pfam" id="PF21205">
    <property type="entry name" value="Rep3_C"/>
    <property type="match status" value="1"/>
</dbReference>
<dbReference type="InterPro" id="IPR036390">
    <property type="entry name" value="WH_DNA-bd_sf"/>
</dbReference>
<protein>
    <submittedName>
        <fullName evidence="3">Replication protein</fullName>
    </submittedName>
</protein>
<dbReference type="Gene3D" id="1.10.10.10">
    <property type="entry name" value="Winged helix-like DNA-binding domain superfamily/Winged helix DNA-binding domain"/>
    <property type="match status" value="2"/>
</dbReference>
<dbReference type="InterPro" id="IPR036388">
    <property type="entry name" value="WH-like_DNA-bd_sf"/>
</dbReference>
<evidence type="ECO:0000256" key="1">
    <source>
        <dbReference type="ARBA" id="ARBA00038283"/>
    </source>
</evidence>
<gene>
    <name evidence="3" type="primary">repB</name>
</gene>
<dbReference type="EMBL" id="LT629305">
    <property type="protein sequence ID" value="SDR48779.1"/>
    <property type="molecule type" value="Genomic_DNA"/>
</dbReference>
<proteinExistence type="inferred from homology"/>
<dbReference type="InterPro" id="IPR000525">
    <property type="entry name" value="Initiator_Rep_WH1"/>
</dbReference>
<evidence type="ECO:0000313" key="3">
    <source>
        <dbReference type="EMBL" id="SDR48779.1"/>
    </source>
</evidence>
<comment type="similarity">
    <text evidence="1">Belongs to the initiator RepB protein family.</text>
</comment>
<accession>A0A1K0JNP6</accession>
<dbReference type="GO" id="GO:0003887">
    <property type="term" value="F:DNA-directed DNA polymerase activity"/>
    <property type="evidence" value="ECO:0007669"/>
    <property type="project" value="InterPro"/>
</dbReference>
<evidence type="ECO:0000259" key="2">
    <source>
        <dbReference type="Pfam" id="PF01051"/>
    </source>
</evidence>
<feature type="domain" description="Initiator Rep protein WH1" evidence="2">
    <location>
        <begin position="28"/>
        <end position="171"/>
    </location>
</feature>
<dbReference type="SUPFAM" id="SSF46785">
    <property type="entry name" value="Winged helix' DNA-binding domain"/>
    <property type="match status" value="2"/>
</dbReference>
<sequence length="278" mass="32922">MAKKQNYIWRNDRNFALDEYEQQKYYYVVESNDIINKARHDLTARELKIMDFVISKIQPEDTQFNVIKTSMYELTKVLNIKQNGKNYGDMAKAIGDLRKKEVLVYDEERRVITQTGWVQSADYHENGQVEIELSPKLAPHLLGLKNHYTQHLLLDTTKLKSRYSILLYKLMRECDKDKGKSIAILQGTPEEFKEWLGAPKDYDYRRLKENILKKAVEEINLKIQDMDLEILQGRYGRKVVQVEIHNNWTVQSTIIKNNEIGIDNKLHDIHIYDWTKNK</sequence>
<reference evidence="3" key="1">
    <citation type="submission" date="2016-10" db="EMBL/GenBank/DDBJ databases">
        <title>Antilisterial bacteriocin lactolisterin BU produced by Lactococcus lactis subsp. lactis BGBU1-4.</title>
        <authorList>
            <person name="Lozo J."/>
            <person name="Mirkovic N."/>
            <person name="Miljkovic M."/>
            <person name="Jovcic B."/>
            <person name="Kojic M."/>
        </authorList>
    </citation>
    <scope>NUCLEOTIDE SEQUENCE</scope>
    <source>
        <strain evidence="3">BGBU1-4</strain>
    </source>
</reference>
<dbReference type="AlphaFoldDB" id="A0A1K0JNP6"/>
<name>A0A1K0JNP6_LACLL</name>
<organism evidence="3">
    <name type="scientific">Lactococcus lactis subsp. lactis</name>
    <name type="common">Streptococcus lactis</name>
    <dbReference type="NCBI Taxonomy" id="1360"/>
    <lineage>
        <taxon>Bacteria</taxon>
        <taxon>Bacillati</taxon>
        <taxon>Bacillota</taxon>
        <taxon>Bacilli</taxon>
        <taxon>Lactobacillales</taxon>
        <taxon>Streptococcaceae</taxon>
        <taxon>Lactococcus</taxon>
    </lineage>
</organism>
<dbReference type="GO" id="GO:0006270">
    <property type="term" value="P:DNA replication initiation"/>
    <property type="evidence" value="ECO:0007669"/>
    <property type="project" value="InterPro"/>
</dbReference>